<dbReference type="eggNOG" id="COG3595">
    <property type="taxonomic scope" value="Bacteria"/>
</dbReference>
<dbReference type="STRING" id="1123500.GCA_000420365_00404"/>
<gene>
    <name evidence="2" type="ORF">IV68_GL000099</name>
</gene>
<reference evidence="2 3" key="1">
    <citation type="journal article" date="2015" name="Genome Announc.">
        <title>Expanding the biotechnology potential of lactobacilli through comparative genomics of 213 strains and associated genera.</title>
        <authorList>
            <person name="Sun Z."/>
            <person name="Harris H.M."/>
            <person name="McCann A."/>
            <person name="Guo C."/>
            <person name="Argimon S."/>
            <person name="Zhang W."/>
            <person name="Yang X."/>
            <person name="Jeffery I.B."/>
            <person name="Cooney J.C."/>
            <person name="Kagawa T.F."/>
            <person name="Liu W."/>
            <person name="Song Y."/>
            <person name="Salvetti E."/>
            <person name="Wrobel A."/>
            <person name="Rasinkangas P."/>
            <person name="Parkhill J."/>
            <person name="Rea M.C."/>
            <person name="O'Sullivan O."/>
            <person name="Ritari J."/>
            <person name="Douillard F.P."/>
            <person name="Paul Ross R."/>
            <person name="Yang R."/>
            <person name="Briner A.E."/>
            <person name="Felis G.E."/>
            <person name="de Vos W.M."/>
            <person name="Barrangou R."/>
            <person name="Klaenhammer T.R."/>
            <person name="Caufield P.W."/>
            <person name="Cui Y."/>
            <person name="Zhang H."/>
            <person name="O'Toole P.W."/>
        </authorList>
    </citation>
    <scope>NUCLEOTIDE SEQUENCE [LARGE SCALE GENOMIC DNA]</scope>
    <source>
        <strain evidence="2 3">DSM 20190</strain>
    </source>
</reference>
<sequence length="310" mass="33497">MQLKKPLLIGSGLFVTGALIMGFSYGQANLNVTWQRQGPKLIKIRQQHQVFEQGDQIKHLVVDAQQETIKIQTGAEWAVDKVSIDGRQASASQKGATLTVKAPKGNVNDHFLFAFDRQGVGDDDDNVVITVPKNYRLANLTLKTTDGGIRVNDLTAQATTVLSQDGGVAFDNFAGDHLEGQTADGRLRLDNVTLKALTVKGRDSSVYGKHLALQTASAIDLRDGRVDLDQVQAPGYNLQASADGHVSLNQGTDYNGHHDGAENDADYEVHVDGKTKAHQITQGDANQALSILVRDGEVKVNQLGHGKEED</sequence>
<dbReference type="EMBL" id="JQAX01000001">
    <property type="protein sequence ID" value="KRN33301.1"/>
    <property type="molecule type" value="Genomic_DNA"/>
</dbReference>
<organism evidence="2 3">
    <name type="scientific">Weissella halotolerans DSM 20190</name>
    <dbReference type="NCBI Taxonomy" id="1123500"/>
    <lineage>
        <taxon>Bacteria</taxon>
        <taxon>Bacillati</taxon>
        <taxon>Bacillota</taxon>
        <taxon>Bacilli</taxon>
        <taxon>Lactobacillales</taxon>
        <taxon>Lactobacillaceae</taxon>
        <taxon>Weissella</taxon>
    </lineage>
</organism>
<dbReference type="InterPro" id="IPR025164">
    <property type="entry name" value="Toastrack_DUF4097"/>
</dbReference>
<dbReference type="Proteomes" id="UP000051296">
    <property type="component" value="Unassembled WGS sequence"/>
</dbReference>
<dbReference type="InParanoid" id="A0A0R2G563"/>
<evidence type="ECO:0000313" key="2">
    <source>
        <dbReference type="EMBL" id="KRN33301.1"/>
    </source>
</evidence>
<evidence type="ECO:0000259" key="1">
    <source>
        <dbReference type="Pfam" id="PF13349"/>
    </source>
</evidence>
<feature type="domain" description="DUF4097" evidence="1">
    <location>
        <begin position="57"/>
        <end position="300"/>
    </location>
</feature>
<keyword evidence="3" id="KW-1185">Reference proteome</keyword>
<evidence type="ECO:0000313" key="3">
    <source>
        <dbReference type="Proteomes" id="UP000051296"/>
    </source>
</evidence>
<proteinExistence type="predicted"/>
<protein>
    <recommendedName>
        <fullName evidence="1">DUF4097 domain-containing protein</fullName>
    </recommendedName>
</protein>
<name>A0A0R2G563_9LACO</name>
<dbReference type="RefSeq" id="WP_022791204.1">
    <property type="nucleotide sequence ID" value="NZ_ATUU01000001.1"/>
</dbReference>
<comment type="caution">
    <text evidence="2">The sequence shown here is derived from an EMBL/GenBank/DDBJ whole genome shotgun (WGS) entry which is preliminary data.</text>
</comment>
<dbReference type="AlphaFoldDB" id="A0A0R2G563"/>
<dbReference type="Pfam" id="PF13349">
    <property type="entry name" value="DUF4097"/>
    <property type="match status" value="1"/>
</dbReference>
<dbReference type="OrthoDB" id="2149341at2"/>
<accession>A0A0R2G563</accession>
<dbReference type="PATRIC" id="fig|1123500.6.peg.97"/>